<feature type="compositionally biased region" description="Polar residues" evidence="1">
    <location>
        <begin position="70"/>
        <end position="93"/>
    </location>
</feature>
<feature type="compositionally biased region" description="Basic residues" evidence="1">
    <location>
        <begin position="1"/>
        <end position="16"/>
    </location>
</feature>
<organism evidence="2 3">
    <name type="scientific">Rotaria sordida</name>
    <dbReference type="NCBI Taxonomy" id="392033"/>
    <lineage>
        <taxon>Eukaryota</taxon>
        <taxon>Metazoa</taxon>
        <taxon>Spiralia</taxon>
        <taxon>Gnathifera</taxon>
        <taxon>Rotifera</taxon>
        <taxon>Eurotatoria</taxon>
        <taxon>Bdelloidea</taxon>
        <taxon>Philodinida</taxon>
        <taxon>Philodinidae</taxon>
        <taxon>Rotaria</taxon>
    </lineage>
</organism>
<evidence type="ECO:0000313" key="2">
    <source>
        <dbReference type="EMBL" id="CAF1397726.1"/>
    </source>
</evidence>
<protein>
    <submittedName>
        <fullName evidence="2">Uncharacterized protein</fullName>
    </submittedName>
</protein>
<feature type="compositionally biased region" description="Low complexity" evidence="1">
    <location>
        <begin position="30"/>
        <end position="56"/>
    </location>
</feature>
<sequence>MPTKRGYTRRNSKHALARYARQNVSPPPASSLKSNTTSTLRTTTSNLSTSSKRSSLPSRQKITKRIKLDITSTSENSNSNVPMNGYTILQNQM</sequence>
<name>A0A815L2P4_9BILA</name>
<dbReference type="AlphaFoldDB" id="A0A815L2P4"/>
<dbReference type="Proteomes" id="UP000663870">
    <property type="component" value="Unassembled WGS sequence"/>
</dbReference>
<evidence type="ECO:0000313" key="3">
    <source>
        <dbReference type="Proteomes" id="UP000663870"/>
    </source>
</evidence>
<feature type="region of interest" description="Disordered" evidence="1">
    <location>
        <begin position="1"/>
        <end position="93"/>
    </location>
</feature>
<keyword evidence="3" id="KW-1185">Reference proteome</keyword>
<dbReference type="EMBL" id="CAJNOL010001650">
    <property type="protein sequence ID" value="CAF1397726.1"/>
    <property type="molecule type" value="Genomic_DNA"/>
</dbReference>
<proteinExistence type="predicted"/>
<comment type="caution">
    <text evidence="2">The sequence shown here is derived from an EMBL/GenBank/DDBJ whole genome shotgun (WGS) entry which is preliminary data.</text>
</comment>
<evidence type="ECO:0000256" key="1">
    <source>
        <dbReference type="SAM" id="MobiDB-lite"/>
    </source>
</evidence>
<accession>A0A815L2P4</accession>
<reference evidence="2" key="1">
    <citation type="submission" date="2021-02" db="EMBL/GenBank/DDBJ databases">
        <authorList>
            <person name="Nowell W R."/>
        </authorList>
    </citation>
    <scope>NUCLEOTIDE SEQUENCE</scope>
</reference>
<gene>
    <name evidence="2" type="ORF">JXQ802_LOCUS34551</name>
</gene>